<dbReference type="AlphaFoldDB" id="A0A9J6CTY5"/>
<comment type="caution">
    <text evidence="1">The sequence shown here is derived from an EMBL/GenBank/DDBJ whole genome shotgun (WGS) entry which is preliminary data.</text>
</comment>
<keyword evidence="2" id="KW-1185">Reference proteome</keyword>
<evidence type="ECO:0000313" key="1">
    <source>
        <dbReference type="EMBL" id="KAH7931960.1"/>
    </source>
</evidence>
<reference evidence="1" key="1">
    <citation type="journal article" date="2020" name="Cell">
        <title>Large-Scale Comparative Analyses of Tick Genomes Elucidate Their Genetic Diversity and Vector Capacities.</title>
        <authorList>
            <consortium name="Tick Genome and Microbiome Consortium (TIGMIC)"/>
            <person name="Jia N."/>
            <person name="Wang J."/>
            <person name="Shi W."/>
            <person name="Du L."/>
            <person name="Sun Y."/>
            <person name="Zhan W."/>
            <person name="Jiang J.F."/>
            <person name="Wang Q."/>
            <person name="Zhang B."/>
            <person name="Ji P."/>
            <person name="Bell-Sakyi L."/>
            <person name="Cui X.M."/>
            <person name="Yuan T.T."/>
            <person name="Jiang B.G."/>
            <person name="Yang W.F."/>
            <person name="Lam T.T."/>
            <person name="Chang Q.C."/>
            <person name="Ding S.J."/>
            <person name="Wang X.J."/>
            <person name="Zhu J.G."/>
            <person name="Ruan X.D."/>
            <person name="Zhao L."/>
            <person name="Wei J.T."/>
            <person name="Ye R.Z."/>
            <person name="Que T.C."/>
            <person name="Du C.H."/>
            <person name="Zhou Y.H."/>
            <person name="Cheng J.X."/>
            <person name="Dai P.F."/>
            <person name="Guo W.B."/>
            <person name="Han X.H."/>
            <person name="Huang E.J."/>
            <person name="Li L.F."/>
            <person name="Wei W."/>
            <person name="Gao Y.C."/>
            <person name="Liu J.Z."/>
            <person name="Shao H.Z."/>
            <person name="Wang X."/>
            <person name="Wang C.C."/>
            <person name="Yang T.C."/>
            <person name="Huo Q.B."/>
            <person name="Li W."/>
            <person name="Chen H.Y."/>
            <person name="Chen S.E."/>
            <person name="Zhou L.G."/>
            <person name="Ni X.B."/>
            <person name="Tian J.H."/>
            <person name="Sheng Y."/>
            <person name="Liu T."/>
            <person name="Pan Y.S."/>
            <person name="Xia L.Y."/>
            <person name="Li J."/>
            <person name="Zhao F."/>
            <person name="Cao W.C."/>
        </authorList>
    </citation>
    <scope>NUCLEOTIDE SEQUENCE</scope>
    <source>
        <strain evidence="1">Rmic-2018</strain>
    </source>
</reference>
<accession>A0A9J6CTY5</accession>
<evidence type="ECO:0000313" key="2">
    <source>
        <dbReference type="Proteomes" id="UP000821866"/>
    </source>
</evidence>
<dbReference type="EMBL" id="JABSTU010006855">
    <property type="protein sequence ID" value="KAH7931960.1"/>
    <property type="molecule type" value="Genomic_DNA"/>
</dbReference>
<sequence>MLVHGSSWATMGREHGESTTVAIEATPPPSVAAFENRSAGTAIWPLGDAGHNEGSCAAGNRTRLRPIKETERTWRRQRARRADCACGGRTCVHGAIADFAAPPLTLQMLRNDKWPSASSAPSEVVYVHRLCMRPIAIASRTTVHVLLNQYSHARRKPRKTKQNKNSRPAAKALCLISRPYNGAVDEENGLRPGFVIQNARRRAAAVSVA</sequence>
<dbReference type="Proteomes" id="UP000821866">
    <property type="component" value="Unassembled WGS sequence"/>
</dbReference>
<protein>
    <submittedName>
        <fullName evidence="1">Uncharacterized protein</fullName>
    </submittedName>
</protein>
<reference evidence="1" key="2">
    <citation type="submission" date="2021-09" db="EMBL/GenBank/DDBJ databases">
        <authorList>
            <person name="Jia N."/>
            <person name="Wang J."/>
            <person name="Shi W."/>
            <person name="Du L."/>
            <person name="Sun Y."/>
            <person name="Zhan W."/>
            <person name="Jiang J."/>
            <person name="Wang Q."/>
            <person name="Zhang B."/>
            <person name="Ji P."/>
            <person name="Sakyi L.B."/>
            <person name="Cui X."/>
            <person name="Yuan T."/>
            <person name="Jiang B."/>
            <person name="Yang W."/>
            <person name="Lam T.T.-Y."/>
            <person name="Chang Q."/>
            <person name="Ding S."/>
            <person name="Wang X."/>
            <person name="Zhu J."/>
            <person name="Ruan X."/>
            <person name="Zhao L."/>
            <person name="Wei J."/>
            <person name="Que T."/>
            <person name="Du C."/>
            <person name="Cheng J."/>
            <person name="Dai P."/>
            <person name="Han X."/>
            <person name="Huang E."/>
            <person name="Gao Y."/>
            <person name="Liu J."/>
            <person name="Shao H."/>
            <person name="Ye R."/>
            <person name="Li L."/>
            <person name="Wei W."/>
            <person name="Wang X."/>
            <person name="Wang C."/>
            <person name="Huo Q."/>
            <person name="Li W."/>
            <person name="Guo W."/>
            <person name="Chen H."/>
            <person name="Chen S."/>
            <person name="Zhou L."/>
            <person name="Zhou L."/>
            <person name="Ni X."/>
            <person name="Tian J."/>
            <person name="Zhou Y."/>
            <person name="Sheng Y."/>
            <person name="Liu T."/>
            <person name="Pan Y."/>
            <person name="Xia L."/>
            <person name="Li J."/>
            <person name="Zhao F."/>
            <person name="Cao W."/>
        </authorList>
    </citation>
    <scope>NUCLEOTIDE SEQUENCE</scope>
    <source>
        <strain evidence="1">Rmic-2018</strain>
        <tissue evidence="1">Larvae</tissue>
    </source>
</reference>
<name>A0A9J6CTY5_RHIMP</name>
<proteinExistence type="predicted"/>
<gene>
    <name evidence="1" type="ORF">HPB51_029642</name>
</gene>
<organism evidence="1 2">
    <name type="scientific">Rhipicephalus microplus</name>
    <name type="common">Cattle tick</name>
    <name type="synonym">Boophilus microplus</name>
    <dbReference type="NCBI Taxonomy" id="6941"/>
    <lineage>
        <taxon>Eukaryota</taxon>
        <taxon>Metazoa</taxon>
        <taxon>Ecdysozoa</taxon>
        <taxon>Arthropoda</taxon>
        <taxon>Chelicerata</taxon>
        <taxon>Arachnida</taxon>
        <taxon>Acari</taxon>
        <taxon>Parasitiformes</taxon>
        <taxon>Ixodida</taxon>
        <taxon>Ixodoidea</taxon>
        <taxon>Ixodidae</taxon>
        <taxon>Rhipicephalinae</taxon>
        <taxon>Rhipicephalus</taxon>
        <taxon>Boophilus</taxon>
    </lineage>
</organism>